<dbReference type="Gene3D" id="3.10.450.710">
    <property type="entry name" value="Tgt2/MlaC"/>
    <property type="match status" value="1"/>
</dbReference>
<gene>
    <name evidence="2" type="ORF">MSZNOR_4068</name>
</gene>
<feature type="chain" id="PRO_5045515302" evidence="1">
    <location>
        <begin position="21"/>
        <end position="205"/>
    </location>
</feature>
<dbReference type="Pfam" id="PF05494">
    <property type="entry name" value="MlaC"/>
    <property type="match status" value="1"/>
</dbReference>
<dbReference type="PIRSF" id="PIRSF004649">
    <property type="entry name" value="MlaC"/>
    <property type="match status" value="1"/>
</dbReference>
<reference evidence="2 3" key="1">
    <citation type="submission" date="2023-03" db="EMBL/GenBank/DDBJ databases">
        <authorList>
            <person name="Pearce D."/>
        </authorList>
    </citation>
    <scope>NUCLEOTIDE SEQUENCE [LARGE SCALE GENOMIC DNA]</scope>
    <source>
        <strain evidence="2">Msz</strain>
    </source>
</reference>
<proteinExistence type="predicted"/>
<dbReference type="PANTHER" id="PTHR36573:SF1">
    <property type="entry name" value="INTERMEMBRANE PHOSPHOLIPID TRANSPORT SYSTEM BINDING PROTEIN MLAC"/>
    <property type="match status" value="1"/>
</dbReference>
<dbReference type="NCBIfam" id="TIGR03481">
    <property type="entry name" value="HpnM"/>
    <property type="match status" value="1"/>
</dbReference>
<dbReference type="InterPro" id="IPR042245">
    <property type="entry name" value="Tgt2/MlaC_sf"/>
</dbReference>
<feature type="signal peptide" evidence="1">
    <location>
        <begin position="1"/>
        <end position="20"/>
    </location>
</feature>
<name>A0ABM9I726_9GAMM</name>
<evidence type="ECO:0000313" key="3">
    <source>
        <dbReference type="Proteomes" id="UP001162030"/>
    </source>
</evidence>
<dbReference type="EMBL" id="OX458333">
    <property type="protein sequence ID" value="CAI8932307.1"/>
    <property type="molecule type" value="Genomic_DNA"/>
</dbReference>
<dbReference type="InterPro" id="IPR008869">
    <property type="entry name" value="MlaC/ttg2D"/>
</dbReference>
<protein>
    <submittedName>
        <fullName evidence="2">Phospholipid transport system substrate-binding protein</fullName>
    </submittedName>
</protein>
<dbReference type="PANTHER" id="PTHR36573">
    <property type="entry name" value="INTERMEMBRANE PHOSPHOLIPID TRANSPORT SYSTEM BINDING PROTEIN MLAC"/>
    <property type="match status" value="1"/>
</dbReference>
<evidence type="ECO:0000256" key="1">
    <source>
        <dbReference type="SAM" id="SignalP"/>
    </source>
</evidence>
<dbReference type="RefSeq" id="WP_026609525.1">
    <property type="nucleotide sequence ID" value="NZ_OX458333.1"/>
</dbReference>
<keyword evidence="3" id="KW-1185">Reference proteome</keyword>
<dbReference type="Proteomes" id="UP001162030">
    <property type="component" value="Chromosome"/>
</dbReference>
<keyword evidence="1" id="KW-0732">Signal</keyword>
<organism evidence="2 3">
    <name type="scientific">Methylocaldum szegediense</name>
    <dbReference type="NCBI Taxonomy" id="73780"/>
    <lineage>
        <taxon>Bacteria</taxon>
        <taxon>Pseudomonadati</taxon>
        <taxon>Pseudomonadota</taxon>
        <taxon>Gammaproteobacteria</taxon>
        <taxon>Methylococcales</taxon>
        <taxon>Methylococcaceae</taxon>
        <taxon>Methylocaldum</taxon>
    </lineage>
</organism>
<evidence type="ECO:0000313" key="2">
    <source>
        <dbReference type="EMBL" id="CAI8932307.1"/>
    </source>
</evidence>
<dbReference type="InterPro" id="IPR017842">
    <property type="entry name" value="Hopanoid_biosyn-assoc_HpnM"/>
</dbReference>
<accession>A0ABM9I726</accession>
<sequence length="205" mass="23024">MFLQFLLGLFLIAASTLSVAGDAVADAKQTVDLLNNTLIDVMKDAKKLGYQGRYKKLEPVVKQVFEFEAVSQIALGNHWKKLDRQQKTAFIEKLTDLSIATYAAQFNSHSGEEFKYDSAQEVKSDRVLLRYYLVAPNEKPIKFEYVVNQFGGQWHIINIVVDGISDLALKKAQYTSVIDREGFDSLLNKLSQKIADYSSNNSTSG</sequence>